<feature type="compositionally biased region" description="Low complexity" evidence="1">
    <location>
        <begin position="32"/>
        <end position="47"/>
    </location>
</feature>
<feature type="compositionally biased region" description="Pro residues" evidence="1">
    <location>
        <begin position="85"/>
        <end position="101"/>
    </location>
</feature>
<feature type="compositionally biased region" description="Polar residues" evidence="1">
    <location>
        <begin position="1"/>
        <end position="12"/>
    </location>
</feature>
<sequence length="225" mass="23282">MTWKTGQQSESGQLALDGSAVPMVTVAKAPEPVASASPVAATTATGGTPPGPLPTPGGRDAITVPTGSTPPSTEPAADETTSGPGPEPTATPTTDPPPVQPDPTLVRQDSGNVELRFVTGYDSADIDNWHAGQRTDNDLIATEDALLTTGGANLVILAQGEPDHPTCRGLRDSGTERVPYSSLAKGTYLCARSSDGRTAWLQIATLPTADRQMVAFYAFTWNDPT</sequence>
<organism evidence="2 3">
    <name type="scientific">Actinoplanes italicus</name>
    <dbReference type="NCBI Taxonomy" id="113567"/>
    <lineage>
        <taxon>Bacteria</taxon>
        <taxon>Bacillati</taxon>
        <taxon>Actinomycetota</taxon>
        <taxon>Actinomycetes</taxon>
        <taxon>Micromonosporales</taxon>
        <taxon>Micromonosporaceae</taxon>
        <taxon>Actinoplanes</taxon>
    </lineage>
</organism>
<feature type="region of interest" description="Disordered" evidence="1">
    <location>
        <begin position="1"/>
        <end position="20"/>
    </location>
</feature>
<reference evidence="2 3" key="1">
    <citation type="submission" date="2018-03" db="EMBL/GenBank/DDBJ databases">
        <title>Genomic Encyclopedia of Archaeal and Bacterial Type Strains, Phase II (KMG-II): from individual species to whole genera.</title>
        <authorList>
            <person name="Goeker M."/>
        </authorList>
    </citation>
    <scope>NUCLEOTIDE SEQUENCE [LARGE SCALE GENOMIC DNA]</scope>
    <source>
        <strain evidence="2 3">DSM 43146</strain>
    </source>
</reference>
<evidence type="ECO:0000313" key="2">
    <source>
        <dbReference type="EMBL" id="PRX19025.1"/>
    </source>
</evidence>
<name>A0A2T0K7P7_9ACTN</name>
<keyword evidence="3" id="KW-1185">Reference proteome</keyword>
<feature type="region of interest" description="Disordered" evidence="1">
    <location>
        <begin position="32"/>
        <end position="111"/>
    </location>
</feature>
<protein>
    <submittedName>
        <fullName evidence="2">Uncharacterized protein</fullName>
    </submittedName>
</protein>
<dbReference type="AlphaFoldDB" id="A0A2T0K7P7"/>
<dbReference type="RefSeq" id="WP_106322992.1">
    <property type="nucleotide sequence ID" value="NZ_BOMO01000091.1"/>
</dbReference>
<comment type="caution">
    <text evidence="2">The sequence shown here is derived from an EMBL/GenBank/DDBJ whole genome shotgun (WGS) entry which is preliminary data.</text>
</comment>
<dbReference type="Proteomes" id="UP000239415">
    <property type="component" value="Unassembled WGS sequence"/>
</dbReference>
<evidence type="ECO:0000313" key="3">
    <source>
        <dbReference type="Proteomes" id="UP000239415"/>
    </source>
</evidence>
<evidence type="ECO:0000256" key="1">
    <source>
        <dbReference type="SAM" id="MobiDB-lite"/>
    </source>
</evidence>
<proteinExistence type="predicted"/>
<dbReference type="EMBL" id="PVMZ01000011">
    <property type="protein sequence ID" value="PRX19025.1"/>
    <property type="molecule type" value="Genomic_DNA"/>
</dbReference>
<accession>A0A2T0K7P7</accession>
<gene>
    <name evidence="2" type="ORF">CLV67_111173</name>
</gene>